<protein>
    <submittedName>
        <fullName evidence="4">Putative ankyrin repeat protein</fullName>
    </submittedName>
</protein>
<dbReference type="InterPro" id="IPR002110">
    <property type="entry name" value="Ankyrin_rpt"/>
</dbReference>
<evidence type="ECO:0000256" key="1">
    <source>
        <dbReference type="ARBA" id="ARBA00022737"/>
    </source>
</evidence>
<dbReference type="InterPro" id="IPR036770">
    <property type="entry name" value="Ankyrin_rpt-contain_sf"/>
</dbReference>
<feature type="region of interest" description="Disordered" evidence="3">
    <location>
        <begin position="1"/>
        <end position="40"/>
    </location>
</feature>
<keyword evidence="2" id="KW-0040">ANK repeat</keyword>
<dbReference type="EMBL" id="ANFO01000810">
    <property type="protein sequence ID" value="KGQ06471.1"/>
    <property type="molecule type" value="Genomic_DNA"/>
</dbReference>
<dbReference type="STRING" id="1245745.A0A0A2VF06"/>
<feature type="compositionally biased region" description="Basic and acidic residues" evidence="3">
    <location>
        <begin position="1"/>
        <end position="12"/>
    </location>
</feature>
<evidence type="ECO:0000313" key="5">
    <source>
        <dbReference type="Proteomes" id="UP000030106"/>
    </source>
</evidence>
<reference evidence="4 5" key="1">
    <citation type="submission" date="2012-10" db="EMBL/GenBank/DDBJ databases">
        <title>Genome sequencing and analysis of entomopathogenic fungi Beauveria bassiana D1-5.</title>
        <authorList>
            <person name="Li Q."/>
            <person name="Wang L."/>
            <person name="Zhang Z."/>
            <person name="Wang Q."/>
            <person name="Ren J."/>
            <person name="Wang M."/>
            <person name="Xu W."/>
            <person name="Wang J."/>
            <person name="Lu Y."/>
            <person name="Du Q."/>
            <person name="Sun Z."/>
        </authorList>
    </citation>
    <scope>NUCLEOTIDE SEQUENCE [LARGE SCALE GENOMIC DNA]</scope>
    <source>
        <strain evidence="4 5">D1-5</strain>
    </source>
</reference>
<comment type="caution">
    <text evidence="4">The sequence shown here is derived from an EMBL/GenBank/DDBJ whole genome shotgun (WGS) entry which is preliminary data.</text>
</comment>
<dbReference type="OrthoDB" id="194358at2759"/>
<dbReference type="SMART" id="SM00248">
    <property type="entry name" value="ANK"/>
    <property type="match status" value="5"/>
</dbReference>
<evidence type="ECO:0000256" key="3">
    <source>
        <dbReference type="SAM" id="MobiDB-lite"/>
    </source>
</evidence>
<dbReference type="Gene3D" id="1.25.40.20">
    <property type="entry name" value="Ankyrin repeat-containing domain"/>
    <property type="match status" value="1"/>
</dbReference>
<proteinExistence type="predicted"/>
<keyword evidence="1" id="KW-0677">Repeat</keyword>
<dbReference type="PANTHER" id="PTHR24201">
    <property type="entry name" value="ANK_REP_REGION DOMAIN-CONTAINING PROTEIN"/>
    <property type="match status" value="1"/>
</dbReference>
<evidence type="ECO:0000313" key="4">
    <source>
        <dbReference type="EMBL" id="KGQ06471.1"/>
    </source>
</evidence>
<dbReference type="HOGENOM" id="CLU_461492_0_0_1"/>
<dbReference type="SUPFAM" id="SSF48403">
    <property type="entry name" value="Ankyrin repeat"/>
    <property type="match status" value="1"/>
</dbReference>
<dbReference type="AlphaFoldDB" id="A0A0A2VF06"/>
<evidence type="ECO:0000256" key="2">
    <source>
        <dbReference type="ARBA" id="ARBA00023043"/>
    </source>
</evidence>
<sequence>MLKETRDGDRIANPKSDASAEDFDDQYSVTDSDIQSPDAMAEEPSAQVVEAWLRLLLDPAMNREPEEFYLERNVLRLYRQAHPEYSKAARSWPLYAIQYWDTVGPVVKELFARPFNCMQWVLEFARETYPDIYGPQSPSNDAILDLTDVLYDGTFTPLHISAALGLEPVCLELMEKPELQGASVRERAVSPLMCALAGPEIFTCGTSQEQWDEVMALKYPELGSRLPVVRRLLELHRQKRIFHESTGPKGRLLMQLAFRASVLTDDHSLLKLVLQGGGDAKAVIDLILDDEFLSYELPDPTTSSEILSSILDLVLAPSKLNLVETDRQSLLSAIQDAFQGRDRENIGQVDITDTEFQEALKDAFLDDSIICLRRLMQHPCFDPNAPSLTGDANGTLLHHAVCDGLALFADAIVEAGGNLDARDHMGRTPLLVCNDTETLSMLVMEHGAKTTAVDDEGRNLWHYAAATTDIPLIMWLAGHDSRKHDNLKTATKKGDTPLDLALKSGLGSLDHHETEWVDSTTVIQVLMSNNAPCAEEVEGMSAQDAMAKILKGQKREQPGSDAALLRELLYTVANRQGFDEVFPGWGFQSDF</sequence>
<organism evidence="4 5">
    <name type="scientific">Beauveria bassiana D1-5</name>
    <dbReference type="NCBI Taxonomy" id="1245745"/>
    <lineage>
        <taxon>Eukaryota</taxon>
        <taxon>Fungi</taxon>
        <taxon>Dikarya</taxon>
        <taxon>Ascomycota</taxon>
        <taxon>Pezizomycotina</taxon>
        <taxon>Sordariomycetes</taxon>
        <taxon>Hypocreomycetidae</taxon>
        <taxon>Hypocreales</taxon>
        <taxon>Cordycipitaceae</taxon>
        <taxon>Beauveria</taxon>
    </lineage>
</organism>
<gene>
    <name evidence="4" type="ORF">BBAD15_g8206</name>
</gene>
<name>A0A0A2VF06_BEABA</name>
<dbReference type="Proteomes" id="UP000030106">
    <property type="component" value="Unassembled WGS sequence"/>
</dbReference>
<accession>A0A0A2VF06</accession>
<dbReference type="InterPro" id="IPR050776">
    <property type="entry name" value="Ank_Repeat/CDKN_Inhibitor"/>
</dbReference>